<proteinExistence type="predicted"/>
<sequence>MKHHLGFIKEFTAIKPTNWRTDLLELGNLHFDIYTGKLTISSIYDQLITMLQDANVSNEQSYFSFLGDQLSYKQLTISDCSNWILRWGNAPPQFIHIHPARFGEHIYRVRATALKTVIAMNILGNNINEVDLEVINSTRINLGISPITNNGMRSVMELMCLLKDY</sequence>
<evidence type="ECO:0000313" key="1">
    <source>
        <dbReference type="EMBL" id="MCO4292926.1"/>
    </source>
</evidence>
<dbReference type="AlphaFoldDB" id="A0A9X2F2B9"/>
<name>A0A9X2F2B9_9SPHI</name>
<dbReference type="RefSeq" id="WP_252587417.1">
    <property type="nucleotide sequence ID" value="NZ_JAMWYS010000028.1"/>
</dbReference>
<accession>A0A9X2F2B9</accession>
<dbReference type="EMBL" id="JAMWYS010000028">
    <property type="protein sequence ID" value="MCO4292926.1"/>
    <property type="molecule type" value="Genomic_DNA"/>
</dbReference>
<comment type="caution">
    <text evidence="1">The sequence shown here is derived from an EMBL/GenBank/DDBJ whole genome shotgun (WGS) entry which is preliminary data.</text>
</comment>
<evidence type="ECO:0000313" key="2">
    <source>
        <dbReference type="Proteomes" id="UP001155182"/>
    </source>
</evidence>
<dbReference type="Proteomes" id="UP001155182">
    <property type="component" value="Unassembled WGS sequence"/>
</dbReference>
<keyword evidence="2" id="KW-1185">Reference proteome</keyword>
<protein>
    <submittedName>
        <fullName evidence="1">Uncharacterized protein</fullName>
    </submittedName>
</protein>
<reference evidence="1" key="1">
    <citation type="submission" date="2022-06" db="EMBL/GenBank/DDBJ databases">
        <title>Solitalea sp. MAHUQ-68 isolated from rhizospheric soil.</title>
        <authorList>
            <person name="Huq M.A."/>
        </authorList>
    </citation>
    <scope>NUCLEOTIDE SEQUENCE</scope>
    <source>
        <strain evidence="1">MAHUQ-68</strain>
    </source>
</reference>
<gene>
    <name evidence="1" type="ORF">NF867_08640</name>
</gene>
<organism evidence="1 2">
    <name type="scientific">Solitalea agri</name>
    <dbReference type="NCBI Taxonomy" id="2953739"/>
    <lineage>
        <taxon>Bacteria</taxon>
        <taxon>Pseudomonadati</taxon>
        <taxon>Bacteroidota</taxon>
        <taxon>Sphingobacteriia</taxon>
        <taxon>Sphingobacteriales</taxon>
        <taxon>Sphingobacteriaceae</taxon>
        <taxon>Solitalea</taxon>
    </lineage>
</organism>